<reference evidence="2 3" key="1">
    <citation type="submission" date="2020-08" db="EMBL/GenBank/DDBJ databases">
        <title>Genomic Encyclopedia of Type Strains, Phase IV (KMG-V): Genome sequencing to study the core and pangenomes of soil and plant-associated prokaryotes.</title>
        <authorList>
            <person name="Whitman W."/>
        </authorList>
    </citation>
    <scope>NUCLEOTIDE SEQUENCE [LARGE SCALE GENOMIC DNA]</scope>
    <source>
        <strain evidence="2 3">M8US30</strain>
    </source>
</reference>
<gene>
    <name evidence="2" type="ORF">HDF10_002182</name>
</gene>
<feature type="region of interest" description="Disordered" evidence="1">
    <location>
        <begin position="35"/>
        <end position="66"/>
    </location>
</feature>
<evidence type="ECO:0000256" key="1">
    <source>
        <dbReference type="SAM" id="MobiDB-lite"/>
    </source>
</evidence>
<proteinExistence type="predicted"/>
<sequence>MRARYGMLARLAKGAGLAVVGLALMVGQACKKKQAPAAVQPVVRTAPRPAQPNFPDDPPPEPLVADKGVHHSVRRAVAPAVVPVPRPVVDPEALAEAQRQRDASLLQQQQAASQRQQQELNGVVERSAKIRQAQQDEPRIQEAPEAPINRPLPGVPGQRIQDNLTAPVQEAEPGEPASPEGNAEPDQTNPQPQPQS</sequence>
<accession>A0A7W8J7Y7</accession>
<comment type="caution">
    <text evidence="2">The sequence shown here is derived from an EMBL/GenBank/DDBJ whole genome shotgun (WGS) entry which is preliminary data.</text>
</comment>
<dbReference type="PROSITE" id="PS51257">
    <property type="entry name" value="PROKAR_LIPOPROTEIN"/>
    <property type="match status" value="1"/>
</dbReference>
<feature type="region of interest" description="Disordered" evidence="1">
    <location>
        <begin position="92"/>
        <end position="196"/>
    </location>
</feature>
<feature type="compositionally biased region" description="Low complexity" evidence="1">
    <location>
        <begin position="170"/>
        <end position="185"/>
    </location>
</feature>
<organism evidence="2 3">
    <name type="scientific">Tunturiibacter lichenicola</name>
    <dbReference type="NCBI Taxonomy" id="2051959"/>
    <lineage>
        <taxon>Bacteria</taxon>
        <taxon>Pseudomonadati</taxon>
        <taxon>Acidobacteriota</taxon>
        <taxon>Terriglobia</taxon>
        <taxon>Terriglobales</taxon>
        <taxon>Acidobacteriaceae</taxon>
        <taxon>Tunturiibacter</taxon>
    </lineage>
</organism>
<feature type="compositionally biased region" description="Low complexity" evidence="1">
    <location>
        <begin position="103"/>
        <end position="118"/>
    </location>
</feature>
<dbReference type="Proteomes" id="UP000569092">
    <property type="component" value="Unassembled WGS sequence"/>
</dbReference>
<name>A0A7W8J7Y7_9BACT</name>
<dbReference type="EMBL" id="JACHDZ010000003">
    <property type="protein sequence ID" value="MBB5344203.1"/>
    <property type="molecule type" value="Genomic_DNA"/>
</dbReference>
<dbReference type="AlphaFoldDB" id="A0A7W8J7Y7"/>
<protein>
    <submittedName>
        <fullName evidence="2">Uncharacterized protein</fullName>
    </submittedName>
</protein>
<evidence type="ECO:0000313" key="2">
    <source>
        <dbReference type="EMBL" id="MBB5344203.1"/>
    </source>
</evidence>
<feature type="compositionally biased region" description="Pro residues" evidence="1">
    <location>
        <begin position="49"/>
        <end position="62"/>
    </location>
</feature>
<evidence type="ECO:0000313" key="3">
    <source>
        <dbReference type="Proteomes" id="UP000569092"/>
    </source>
</evidence>